<proteinExistence type="predicted"/>
<reference evidence="2 3" key="1">
    <citation type="journal article" date="2021" name="BMC Biol.">
        <title>Horizontally acquired antibacterial genes associated with adaptive radiation of ladybird beetles.</title>
        <authorList>
            <person name="Li H.S."/>
            <person name="Tang X.F."/>
            <person name="Huang Y.H."/>
            <person name="Xu Z.Y."/>
            <person name="Chen M.L."/>
            <person name="Du X.Y."/>
            <person name="Qiu B.Y."/>
            <person name="Chen P.T."/>
            <person name="Zhang W."/>
            <person name="Slipinski A."/>
            <person name="Escalona H.E."/>
            <person name="Waterhouse R.M."/>
            <person name="Zwick A."/>
            <person name="Pang H."/>
        </authorList>
    </citation>
    <scope>NUCLEOTIDE SEQUENCE [LARGE SCALE GENOMIC DNA]</scope>
    <source>
        <strain evidence="2">SYSU2018</strain>
    </source>
</reference>
<accession>A0ABD2NS40</accession>
<evidence type="ECO:0000256" key="1">
    <source>
        <dbReference type="SAM" id="MobiDB-lite"/>
    </source>
</evidence>
<organism evidence="2 3">
    <name type="scientific">Cryptolaemus montrouzieri</name>
    <dbReference type="NCBI Taxonomy" id="559131"/>
    <lineage>
        <taxon>Eukaryota</taxon>
        <taxon>Metazoa</taxon>
        <taxon>Ecdysozoa</taxon>
        <taxon>Arthropoda</taxon>
        <taxon>Hexapoda</taxon>
        <taxon>Insecta</taxon>
        <taxon>Pterygota</taxon>
        <taxon>Neoptera</taxon>
        <taxon>Endopterygota</taxon>
        <taxon>Coleoptera</taxon>
        <taxon>Polyphaga</taxon>
        <taxon>Cucujiformia</taxon>
        <taxon>Coccinelloidea</taxon>
        <taxon>Coccinellidae</taxon>
        <taxon>Scymninae</taxon>
        <taxon>Scymnini</taxon>
        <taxon>Cryptolaemus</taxon>
    </lineage>
</organism>
<keyword evidence="3" id="KW-1185">Reference proteome</keyword>
<protein>
    <submittedName>
        <fullName evidence="2">Uncharacterized protein</fullName>
    </submittedName>
</protein>
<feature type="region of interest" description="Disordered" evidence="1">
    <location>
        <begin position="40"/>
        <end position="67"/>
    </location>
</feature>
<comment type="caution">
    <text evidence="2">The sequence shown here is derived from an EMBL/GenBank/DDBJ whole genome shotgun (WGS) entry which is preliminary data.</text>
</comment>
<gene>
    <name evidence="2" type="ORF">HHI36_004759</name>
</gene>
<name>A0ABD2NS40_9CUCU</name>
<dbReference type="AlphaFoldDB" id="A0ABD2NS40"/>
<sequence>MRSKKLDDETENTYSSESEYFETYFDEISDPLPTITDSLSKLKAKPKKRNTVKKESLNYKGQKVVRT</sequence>
<feature type="compositionally biased region" description="Basic residues" evidence="1">
    <location>
        <begin position="42"/>
        <end position="51"/>
    </location>
</feature>
<evidence type="ECO:0000313" key="3">
    <source>
        <dbReference type="Proteomes" id="UP001516400"/>
    </source>
</evidence>
<dbReference type="EMBL" id="JABFTP020000144">
    <property type="protein sequence ID" value="KAL3281551.1"/>
    <property type="molecule type" value="Genomic_DNA"/>
</dbReference>
<evidence type="ECO:0000313" key="2">
    <source>
        <dbReference type="EMBL" id="KAL3281551.1"/>
    </source>
</evidence>
<dbReference type="Proteomes" id="UP001516400">
    <property type="component" value="Unassembled WGS sequence"/>
</dbReference>